<evidence type="ECO:0000313" key="4">
    <source>
        <dbReference type="EMBL" id="NJC73512.1"/>
    </source>
</evidence>
<sequence>MRTSRVTRTLTAVLVASGLTLAACSKDPGSTNPAPTKSAGVPTQKVDAALRAKLPQKITDAGTLTSVNTGAFPPYTISAAGGDATKVEGASVDLEKALGELLGVKVQDTTVSGLSGELSGIASQRYDFAFGPVGDFPEREATVDFVDWVQEFVVFAVPKGNPKKITSLDSACGTRIAVQAGGSAEKVIKTQSTACTAAGKPAVEVQSYADQPTSIMAVKSGRADAFFSSQAPLTYFVKQSNGELELAGTGQANGFDKLVQGAVVPKGSPLGQVLQEALQKLFDNGTYAAVMSKWGLDGNKLDKPGLNLAAQK</sequence>
<dbReference type="PANTHER" id="PTHR35936">
    <property type="entry name" value="MEMBRANE-BOUND LYTIC MUREIN TRANSGLYCOSYLASE F"/>
    <property type="match status" value="1"/>
</dbReference>
<proteinExistence type="predicted"/>
<dbReference type="Gene3D" id="3.40.190.10">
    <property type="entry name" value="Periplasmic binding protein-like II"/>
    <property type="match status" value="2"/>
</dbReference>
<feature type="chain" id="PRO_5045067188" evidence="2">
    <location>
        <begin position="23"/>
        <end position="312"/>
    </location>
</feature>
<evidence type="ECO:0000256" key="1">
    <source>
        <dbReference type="ARBA" id="ARBA00022729"/>
    </source>
</evidence>
<evidence type="ECO:0000259" key="3">
    <source>
        <dbReference type="SMART" id="SM00062"/>
    </source>
</evidence>
<dbReference type="PANTHER" id="PTHR35936:SF19">
    <property type="entry name" value="AMINO-ACID-BINDING PROTEIN YXEM-RELATED"/>
    <property type="match status" value="1"/>
</dbReference>
<name>A0ABX0Y7Y3_9ACTN</name>
<dbReference type="SMART" id="SM00062">
    <property type="entry name" value="PBPb"/>
    <property type="match status" value="1"/>
</dbReference>
<comment type="caution">
    <text evidence="4">The sequence shown here is derived from an EMBL/GenBank/DDBJ whole genome shotgun (WGS) entry which is preliminary data.</text>
</comment>
<dbReference type="EMBL" id="JAATVY010000031">
    <property type="protein sequence ID" value="NJC73512.1"/>
    <property type="molecule type" value="Genomic_DNA"/>
</dbReference>
<feature type="signal peptide" evidence="2">
    <location>
        <begin position="1"/>
        <end position="22"/>
    </location>
</feature>
<keyword evidence="1 2" id="KW-0732">Signal</keyword>
<evidence type="ECO:0000256" key="2">
    <source>
        <dbReference type="SAM" id="SignalP"/>
    </source>
</evidence>
<evidence type="ECO:0000313" key="5">
    <source>
        <dbReference type="Proteomes" id="UP000722989"/>
    </source>
</evidence>
<gene>
    <name evidence="4" type="ORF">HC031_27860</name>
</gene>
<keyword evidence="5" id="KW-1185">Reference proteome</keyword>
<dbReference type="CDD" id="cd01004">
    <property type="entry name" value="PBP2_MidA_like"/>
    <property type="match status" value="1"/>
</dbReference>
<dbReference type="RefSeq" id="WP_167928416.1">
    <property type="nucleotide sequence ID" value="NZ_JAATVY010000031.1"/>
</dbReference>
<dbReference type="PROSITE" id="PS51257">
    <property type="entry name" value="PROKAR_LIPOPROTEIN"/>
    <property type="match status" value="1"/>
</dbReference>
<reference evidence="4 5" key="1">
    <citation type="submission" date="2020-03" db="EMBL/GenBank/DDBJ databases">
        <title>WGS of the type strain of Planosporangium spp.</title>
        <authorList>
            <person name="Thawai C."/>
        </authorList>
    </citation>
    <scope>NUCLEOTIDE SEQUENCE [LARGE SCALE GENOMIC DNA]</scope>
    <source>
        <strain evidence="4 5">TBRC 5610</strain>
    </source>
</reference>
<accession>A0ABX0Y7Y3</accession>
<dbReference type="SUPFAM" id="SSF53850">
    <property type="entry name" value="Periplasmic binding protein-like II"/>
    <property type="match status" value="1"/>
</dbReference>
<dbReference type="Proteomes" id="UP000722989">
    <property type="component" value="Unassembled WGS sequence"/>
</dbReference>
<protein>
    <submittedName>
        <fullName evidence="4">ABC transporter substrate-binding protein</fullName>
    </submittedName>
</protein>
<organism evidence="4 5">
    <name type="scientific">Planosporangium thailandense</name>
    <dbReference type="NCBI Taxonomy" id="765197"/>
    <lineage>
        <taxon>Bacteria</taxon>
        <taxon>Bacillati</taxon>
        <taxon>Actinomycetota</taxon>
        <taxon>Actinomycetes</taxon>
        <taxon>Micromonosporales</taxon>
        <taxon>Micromonosporaceae</taxon>
        <taxon>Planosporangium</taxon>
    </lineage>
</organism>
<dbReference type="Pfam" id="PF00497">
    <property type="entry name" value="SBP_bac_3"/>
    <property type="match status" value="1"/>
</dbReference>
<dbReference type="InterPro" id="IPR001638">
    <property type="entry name" value="Solute-binding_3/MltF_N"/>
</dbReference>
<feature type="domain" description="Solute-binding protein family 3/N-terminal" evidence="3">
    <location>
        <begin position="63"/>
        <end position="298"/>
    </location>
</feature>